<gene>
    <name evidence="1" type="ORF">DME_LOCUS7004</name>
</gene>
<dbReference type="AlphaFoldDB" id="A0A0N4U6S5"/>
<accession>A0A0N4U6S5</accession>
<keyword evidence="3" id="KW-1185">Reference proteome</keyword>
<organism evidence="2 4">
    <name type="scientific">Dracunculus medinensis</name>
    <name type="common">Guinea worm</name>
    <dbReference type="NCBI Taxonomy" id="318479"/>
    <lineage>
        <taxon>Eukaryota</taxon>
        <taxon>Metazoa</taxon>
        <taxon>Ecdysozoa</taxon>
        <taxon>Nematoda</taxon>
        <taxon>Chromadorea</taxon>
        <taxon>Rhabditida</taxon>
        <taxon>Spirurina</taxon>
        <taxon>Dracunculoidea</taxon>
        <taxon>Dracunculidae</taxon>
        <taxon>Dracunculus</taxon>
    </lineage>
</organism>
<reference evidence="4" key="1">
    <citation type="submission" date="2017-02" db="UniProtKB">
        <authorList>
            <consortium name="WormBaseParasite"/>
        </authorList>
    </citation>
    <scope>IDENTIFICATION</scope>
</reference>
<evidence type="ECO:0000313" key="2">
    <source>
        <dbReference type="Proteomes" id="UP000038040"/>
    </source>
</evidence>
<dbReference type="PANTHER" id="PTHR35180">
    <property type="entry name" value="PROTEIN CBG06219"/>
    <property type="match status" value="1"/>
</dbReference>
<reference evidence="1 3" key="2">
    <citation type="submission" date="2018-11" db="EMBL/GenBank/DDBJ databases">
        <authorList>
            <consortium name="Pathogen Informatics"/>
        </authorList>
    </citation>
    <scope>NUCLEOTIDE SEQUENCE [LARGE SCALE GENOMIC DNA]</scope>
</reference>
<dbReference type="EMBL" id="UYYG01001158">
    <property type="protein sequence ID" value="VDN57031.1"/>
    <property type="molecule type" value="Genomic_DNA"/>
</dbReference>
<sequence>MTGEAVLKLTDYHSLPSSGGCKWYGTAPFCHDSCPSGYDYIRSHNGRCGDSWFDGICIPDDSFGKPCTNLIWKNTVAVLHVFTNRSDHYQCTWSGRWMSASSARNIYCRYDNYGSRCGGLECSTNDYAFQAENTTVIAGPRCDEIRLFNLSGKATCGYIAWYDGYGNLTDSWYKS</sequence>
<dbReference type="OrthoDB" id="5854748at2759"/>
<evidence type="ECO:0000313" key="4">
    <source>
        <dbReference type="WBParaSite" id="DME_0000264401-mRNA-1"/>
    </source>
</evidence>
<proteinExistence type="predicted"/>
<evidence type="ECO:0000313" key="1">
    <source>
        <dbReference type="EMBL" id="VDN57031.1"/>
    </source>
</evidence>
<dbReference type="Proteomes" id="UP000274756">
    <property type="component" value="Unassembled WGS sequence"/>
</dbReference>
<name>A0A0N4U6S5_DRAME</name>
<evidence type="ECO:0000313" key="3">
    <source>
        <dbReference type="Proteomes" id="UP000274756"/>
    </source>
</evidence>
<protein>
    <submittedName>
        <fullName evidence="4">C-type lectin domain-containing protein</fullName>
    </submittedName>
</protein>
<dbReference type="Proteomes" id="UP000038040">
    <property type="component" value="Unplaced"/>
</dbReference>
<dbReference type="WBParaSite" id="DME_0000264401-mRNA-1">
    <property type="protein sequence ID" value="DME_0000264401-mRNA-1"/>
    <property type="gene ID" value="DME_0000264401"/>
</dbReference>
<dbReference type="PANTHER" id="PTHR35180:SF4">
    <property type="entry name" value="PROTEIN CBG06219"/>
    <property type="match status" value="1"/>
</dbReference>